<dbReference type="Proteomes" id="UP001164250">
    <property type="component" value="Chromosome 5"/>
</dbReference>
<dbReference type="EMBL" id="CM047901">
    <property type="protein sequence ID" value="KAJ0096504.1"/>
    <property type="molecule type" value="Genomic_DNA"/>
</dbReference>
<evidence type="ECO:0000313" key="2">
    <source>
        <dbReference type="Proteomes" id="UP001164250"/>
    </source>
</evidence>
<reference evidence="2" key="1">
    <citation type="journal article" date="2023" name="G3 (Bethesda)">
        <title>Genome assembly and association tests identify interacting loci associated with vigor, precocity, and sex in interspecific pistachio rootstocks.</title>
        <authorList>
            <person name="Palmer W."/>
            <person name="Jacygrad E."/>
            <person name="Sagayaradj S."/>
            <person name="Cavanaugh K."/>
            <person name="Han R."/>
            <person name="Bertier L."/>
            <person name="Beede B."/>
            <person name="Kafkas S."/>
            <person name="Golino D."/>
            <person name="Preece J."/>
            <person name="Michelmore R."/>
        </authorList>
    </citation>
    <scope>NUCLEOTIDE SEQUENCE [LARGE SCALE GENOMIC DNA]</scope>
</reference>
<gene>
    <name evidence="1" type="ORF">Patl1_28247</name>
</gene>
<keyword evidence="2" id="KW-1185">Reference proteome</keyword>
<protein>
    <submittedName>
        <fullName evidence="1">Uncharacterized protein</fullName>
    </submittedName>
</protein>
<comment type="caution">
    <text evidence="1">The sequence shown here is derived from an EMBL/GenBank/DDBJ whole genome shotgun (WGS) entry which is preliminary data.</text>
</comment>
<sequence>MRHLPMWGLRNSIPISCACLCWPGLGCRSYGDYDSLLCGEPYIYCCFY</sequence>
<proteinExistence type="predicted"/>
<organism evidence="1 2">
    <name type="scientific">Pistacia atlantica</name>
    <dbReference type="NCBI Taxonomy" id="434234"/>
    <lineage>
        <taxon>Eukaryota</taxon>
        <taxon>Viridiplantae</taxon>
        <taxon>Streptophyta</taxon>
        <taxon>Embryophyta</taxon>
        <taxon>Tracheophyta</taxon>
        <taxon>Spermatophyta</taxon>
        <taxon>Magnoliopsida</taxon>
        <taxon>eudicotyledons</taxon>
        <taxon>Gunneridae</taxon>
        <taxon>Pentapetalae</taxon>
        <taxon>rosids</taxon>
        <taxon>malvids</taxon>
        <taxon>Sapindales</taxon>
        <taxon>Anacardiaceae</taxon>
        <taxon>Pistacia</taxon>
    </lineage>
</organism>
<evidence type="ECO:0000313" key="1">
    <source>
        <dbReference type="EMBL" id="KAJ0096504.1"/>
    </source>
</evidence>
<name>A0ACC1BC17_9ROSI</name>
<accession>A0ACC1BC17</accession>